<dbReference type="AlphaFoldDB" id="A0AAV4CM74"/>
<dbReference type="EMBL" id="BLXT01006675">
    <property type="protein sequence ID" value="GFO32702.1"/>
    <property type="molecule type" value="Genomic_DNA"/>
</dbReference>
<sequence>MYAPALQKKGVSSDRPLVSLMSSITPEVVRSSVRTLTLSYCTCGMDQQMSHWSCRSASPGRPSLLNNATQPVVYNEALRLKRFVRLALSCDLRSYCRVASQLSISNASSGSHYPVTYGVIAVSHPSSPSQTLRPATHAIFVC</sequence>
<keyword evidence="2" id="KW-1185">Reference proteome</keyword>
<evidence type="ECO:0000313" key="1">
    <source>
        <dbReference type="EMBL" id="GFO32702.1"/>
    </source>
</evidence>
<dbReference type="Proteomes" id="UP000735302">
    <property type="component" value="Unassembled WGS sequence"/>
</dbReference>
<gene>
    <name evidence="1" type="ORF">PoB_005920700</name>
</gene>
<proteinExistence type="predicted"/>
<organism evidence="1 2">
    <name type="scientific">Plakobranchus ocellatus</name>
    <dbReference type="NCBI Taxonomy" id="259542"/>
    <lineage>
        <taxon>Eukaryota</taxon>
        <taxon>Metazoa</taxon>
        <taxon>Spiralia</taxon>
        <taxon>Lophotrochozoa</taxon>
        <taxon>Mollusca</taxon>
        <taxon>Gastropoda</taxon>
        <taxon>Heterobranchia</taxon>
        <taxon>Euthyneura</taxon>
        <taxon>Panpulmonata</taxon>
        <taxon>Sacoglossa</taxon>
        <taxon>Placobranchoidea</taxon>
        <taxon>Plakobranchidae</taxon>
        <taxon>Plakobranchus</taxon>
    </lineage>
</organism>
<comment type="caution">
    <text evidence="1">The sequence shown here is derived from an EMBL/GenBank/DDBJ whole genome shotgun (WGS) entry which is preliminary data.</text>
</comment>
<name>A0AAV4CM74_9GAST</name>
<protein>
    <submittedName>
        <fullName evidence="1">Uncharacterized protein</fullName>
    </submittedName>
</protein>
<evidence type="ECO:0000313" key="2">
    <source>
        <dbReference type="Proteomes" id="UP000735302"/>
    </source>
</evidence>
<reference evidence="1 2" key="1">
    <citation type="journal article" date="2021" name="Elife">
        <title>Chloroplast acquisition without the gene transfer in kleptoplastic sea slugs, Plakobranchus ocellatus.</title>
        <authorList>
            <person name="Maeda T."/>
            <person name="Takahashi S."/>
            <person name="Yoshida T."/>
            <person name="Shimamura S."/>
            <person name="Takaki Y."/>
            <person name="Nagai Y."/>
            <person name="Toyoda A."/>
            <person name="Suzuki Y."/>
            <person name="Arimoto A."/>
            <person name="Ishii H."/>
            <person name="Satoh N."/>
            <person name="Nishiyama T."/>
            <person name="Hasebe M."/>
            <person name="Maruyama T."/>
            <person name="Minagawa J."/>
            <person name="Obokata J."/>
            <person name="Shigenobu S."/>
        </authorList>
    </citation>
    <scope>NUCLEOTIDE SEQUENCE [LARGE SCALE GENOMIC DNA]</scope>
</reference>
<accession>A0AAV4CM74</accession>